<feature type="region of interest" description="Disordered" evidence="3">
    <location>
        <begin position="17"/>
        <end position="37"/>
    </location>
</feature>
<reference evidence="4" key="1">
    <citation type="submission" date="2020-07" db="EMBL/GenBank/DDBJ databases">
        <title>Clarias magur genome sequencing, assembly and annotation.</title>
        <authorList>
            <person name="Kushwaha B."/>
            <person name="Kumar R."/>
            <person name="Das P."/>
            <person name="Joshi C.G."/>
            <person name="Kumar D."/>
            <person name="Nagpure N.S."/>
            <person name="Pandey M."/>
            <person name="Agarwal S."/>
            <person name="Srivastava S."/>
            <person name="Singh M."/>
            <person name="Sahoo L."/>
            <person name="Jayasankar P."/>
            <person name="Meher P.K."/>
            <person name="Koringa P.G."/>
            <person name="Iquebal M.A."/>
            <person name="Das S.P."/>
            <person name="Bit A."/>
            <person name="Patnaik S."/>
            <person name="Patel N."/>
            <person name="Shah T.M."/>
            <person name="Hinsu A."/>
            <person name="Jena J.K."/>
        </authorList>
    </citation>
    <scope>NUCLEOTIDE SEQUENCE</scope>
    <source>
        <strain evidence="4">CIFAMagur01</strain>
        <tissue evidence="4">Testis</tissue>
    </source>
</reference>
<feature type="region of interest" description="Disordered" evidence="3">
    <location>
        <begin position="263"/>
        <end position="315"/>
    </location>
</feature>
<dbReference type="Proteomes" id="UP000727407">
    <property type="component" value="Unassembled WGS sequence"/>
</dbReference>
<feature type="non-terminal residue" evidence="4">
    <location>
        <position position="1"/>
    </location>
</feature>
<protein>
    <submittedName>
        <fullName evidence="4">Protein-lysine methyltransferase METTL21C</fullName>
    </submittedName>
</protein>
<keyword evidence="1 4" id="KW-0808">Transferase</keyword>
<dbReference type="OrthoDB" id="413520at2759"/>
<comment type="caution">
    <text evidence="4">The sequence shown here is derived from an EMBL/GenBank/DDBJ whole genome shotgun (WGS) entry which is preliminary data.</text>
</comment>
<name>A0A8J4XEQ0_CLAMG</name>
<dbReference type="GO" id="GO:0008168">
    <property type="term" value="F:methyltransferase activity"/>
    <property type="evidence" value="ECO:0007669"/>
    <property type="project" value="UniProtKB-KW"/>
</dbReference>
<dbReference type="InterPro" id="IPR029063">
    <property type="entry name" value="SAM-dependent_MTases_sf"/>
</dbReference>
<feature type="non-terminal residue" evidence="4">
    <location>
        <position position="683"/>
    </location>
</feature>
<dbReference type="GO" id="GO:0032259">
    <property type="term" value="P:methylation"/>
    <property type="evidence" value="ECO:0007669"/>
    <property type="project" value="UniProtKB-KW"/>
</dbReference>
<evidence type="ECO:0000256" key="1">
    <source>
        <dbReference type="ARBA" id="ARBA00022603"/>
    </source>
</evidence>
<keyword evidence="2" id="KW-0949">S-adenosyl-L-methionine</keyword>
<dbReference type="PANTHER" id="PTHR14614:SF13">
    <property type="entry name" value="PROTEIN-LYSINE METHYLTRANSFERASE METTL21C"/>
    <property type="match status" value="1"/>
</dbReference>
<evidence type="ECO:0000256" key="2">
    <source>
        <dbReference type="ARBA" id="ARBA00022691"/>
    </source>
</evidence>
<feature type="compositionally biased region" description="Basic and acidic residues" evidence="3">
    <location>
        <begin position="17"/>
        <end position="33"/>
    </location>
</feature>
<dbReference type="EMBL" id="QNUK01000087">
    <property type="protein sequence ID" value="KAF5902610.1"/>
    <property type="molecule type" value="Genomic_DNA"/>
</dbReference>
<dbReference type="PANTHER" id="PTHR14614">
    <property type="entry name" value="HEPATOCELLULAR CARCINOMA-ASSOCIATED ANTIGEN"/>
    <property type="match status" value="1"/>
</dbReference>
<dbReference type="SUPFAM" id="SSF53335">
    <property type="entry name" value="S-adenosyl-L-methionine-dependent methyltransferases"/>
    <property type="match status" value="2"/>
</dbReference>
<dbReference type="InterPro" id="IPR019410">
    <property type="entry name" value="Methyltransf_16"/>
</dbReference>
<proteinExistence type="predicted"/>
<feature type="compositionally biased region" description="Basic and acidic residues" evidence="3">
    <location>
        <begin position="301"/>
        <end position="310"/>
    </location>
</feature>
<gene>
    <name evidence="4" type="ORF">DAT39_007661</name>
</gene>
<dbReference type="Gene3D" id="3.40.50.150">
    <property type="entry name" value="Vaccinia Virus protein VP39"/>
    <property type="match status" value="3"/>
</dbReference>
<keyword evidence="1 4" id="KW-0489">Methyltransferase</keyword>
<keyword evidence="5" id="KW-1185">Reference proteome</keyword>
<dbReference type="AlphaFoldDB" id="A0A8J4XEQ0"/>
<sequence>CKGIVMETAECTDKENIMKTEKEAEDEKSKEDDPSGVECQKAWEPNFYCIINREIHYYAGHEIKILEALDSFGAITWPAGQALCQYLDSNRRTINLQDKAVLELGAGTGLVSIVASLLGAWVTASDLPEVLGNLQSNLCRNTRGYCRYTPQVAALSWGYDLEQTFPQSVYRYDYVLAADVVYHHDFLEELLVTMRHFCQPGTTLIWANKIRFRSDLLFTKNFKKTFNTTLLEDMGKIKIYSATMKDPDVDVEDDCPEILLEDAVEQENETEDDISMKQDQYPDEDESNANGRGEESQGTCEEAHDFERNGRLPIQSPCTPSTNYNLVYNFKGHKICTEIPNDGIVSPAAMALCKFLESPAGQEQIVLHDQTVLDLYAGAGLLSIVATLLGAKVTAMDQTERLENLRGNLSRNTRGHQRHEPQVTALTPDMEQNFPRSTCQYDYVMAAGMLDNHECFTELMVTMRLFCQPGTNLIWAIKVCYPSDLLFIEDFYKLFQTTMLAKLDGVRIFLGTNRANEGMSAEEEMEVCTSMSDHPEEEISTKDEGQCDQDEEDECEEEEDAGGNDREYGSSEKWEASQDDSEPESFSTAQDEGLESDKQVFCQKIWESKFFPSPSKETHYFMGHKIIIEESIDSYGGLIWPAAVALCKFLETPEGWQQINLLDKTVLEIGAGTGLLSIALTLL</sequence>
<feature type="compositionally biased region" description="Basic and acidic residues" evidence="3">
    <location>
        <begin position="563"/>
        <end position="576"/>
    </location>
</feature>
<dbReference type="CDD" id="cd02440">
    <property type="entry name" value="AdoMet_MTases"/>
    <property type="match status" value="1"/>
</dbReference>
<feature type="region of interest" description="Disordered" evidence="3">
    <location>
        <begin position="519"/>
        <end position="594"/>
    </location>
</feature>
<evidence type="ECO:0000313" key="5">
    <source>
        <dbReference type="Proteomes" id="UP000727407"/>
    </source>
</evidence>
<accession>A0A8J4XEQ0</accession>
<feature type="compositionally biased region" description="Acidic residues" evidence="3">
    <location>
        <begin position="263"/>
        <end position="273"/>
    </location>
</feature>
<evidence type="ECO:0000256" key="3">
    <source>
        <dbReference type="SAM" id="MobiDB-lite"/>
    </source>
</evidence>
<feature type="compositionally biased region" description="Basic and acidic residues" evidence="3">
    <location>
        <begin position="533"/>
        <end position="545"/>
    </location>
</feature>
<feature type="compositionally biased region" description="Acidic residues" evidence="3">
    <location>
        <begin position="546"/>
        <end position="562"/>
    </location>
</feature>
<evidence type="ECO:0000313" key="4">
    <source>
        <dbReference type="EMBL" id="KAF5902610.1"/>
    </source>
</evidence>
<dbReference type="Pfam" id="PF10294">
    <property type="entry name" value="Methyltransf_16"/>
    <property type="match status" value="3"/>
</dbReference>
<organism evidence="4 5">
    <name type="scientific">Clarias magur</name>
    <name type="common">Asian catfish</name>
    <name type="synonym">Macropteronotus magur</name>
    <dbReference type="NCBI Taxonomy" id="1594786"/>
    <lineage>
        <taxon>Eukaryota</taxon>
        <taxon>Metazoa</taxon>
        <taxon>Chordata</taxon>
        <taxon>Craniata</taxon>
        <taxon>Vertebrata</taxon>
        <taxon>Euteleostomi</taxon>
        <taxon>Actinopterygii</taxon>
        <taxon>Neopterygii</taxon>
        <taxon>Teleostei</taxon>
        <taxon>Ostariophysi</taxon>
        <taxon>Siluriformes</taxon>
        <taxon>Clariidae</taxon>
        <taxon>Clarias</taxon>
    </lineage>
</organism>